<dbReference type="EMBL" id="CAKOFQ010006722">
    <property type="protein sequence ID" value="CAH1965202.1"/>
    <property type="molecule type" value="Genomic_DNA"/>
</dbReference>
<proteinExistence type="predicted"/>
<name>A0A9P0K176_ACAOB</name>
<dbReference type="Gene3D" id="3.60.10.10">
    <property type="entry name" value="Endonuclease/exonuclease/phosphatase"/>
    <property type="match status" value="1"/>
</dbReference>
<dbReference type="OrthoDB" id="6762350at2759"/>
<dbReference type="Proteomes" id="UP001152888">
    <property type="component" value="Unassembled WGS sequence"/>
</dbReference>
<gene>
    <name evidence="1" type="ORF">ACAOBT_LOCUS6213</name>
</gene>
<comment type="caution">
    <text evidence="1">The sequence shown here is derived from an EMBL/GenBank/DDBJ whole genome shotgun (WGS) entry which is preliminary data.</text>
</comment>
<protein>
    <submittedName>
        <fullName evidence="1">Uncharacterized protein</fullName>
    </submittedName>
</protein>
<organism evidence="1 2">
    <name type="scientific">Acanthoscelides obtectus</name>
    <name type="common">Bean weevil</name>
    <name type="synonym">Bruchus obtectus</name>
    <dbReference type="NCBI Taxonomy" id="200917"/>
    <lineage>
        <taxon>Eukaryota</taxon>
        <taxon>Metazoa</taxon>
        <taxon>Ecdysozoa</taxon>
        <taxon>Arthropoda</taxon>
        <taxon>Hexapoda</taxon>
        <taxon>Insecta</taxon>
        <taxon>Pterygota</taxon>
        <taxon>Neoptera</taxon>
        <taxon>Endopterygota</taxon>
        <taxon>Coleoptera</taxon>
        <taxon>Polyphaga</taxon>
        <taxon>Cucujiformia</taxon>
        <taxon>Chrysomeloidea</taxon>
        <taxon>Chrysomelidae</taxon>
        <taxon>Bruchinae</taxon>
        <taxon>Bruchini</taxon>
        <taxon>Acanthoscelides</taxon>
    </lineage>
</organism>
<sequence>MANLKKFVVNTTEFLKKLDIVAVSETWLSKCTSSKTVNIPGFSFCRNDRPSRGGGVGIYISSNINHMALYKLSKILLELLRQVALSWIPYFCLMLRFAVKRVPSTLIPLVTIKWFSVTYFVVSIKSISYVLADAMMSLNWVPKTPPHGQMTVCLAYTLLFRVR</sequence>
<dbReference type="AlphaFoldDB" id="A0A9P0K176"/>
<accession>A0A9P0K176</accession>
<evidence type="ECO:0000313" key="1">
    <source>
        <dbReference type="EMBL" id="CAH1965202.1"/>
    </source>
</evidence>
<keyword evidence="2" id="KW-1185">Reference proteome</keyword>
<dbReference type="InterPro" id="IPR036691">
    <property type="entry name" value="Endo/exonu/phosph_ase_sf"/>
</dbReference>
<evidence type="ECO:0000313" key="2">
    <source>
        <dbReference type="Proteomes" id="UP001152888"/>
    </source>
</evidence>
<reference evidence="1" key="1">
    <citation type="submission" date="2022-03" db="EMBL/GenBank/DDBJ databases">
        <authorList>
            <person name="Sayadi A."/>
        </authorList>
    </citation>
    <scope>NUCLEOTIDE SEQUENCE</scope>
</reference>